<evidence type="ECO:0000313" key="2">
    <source>
        <dbReference type="Proteomes" id="UP001345963"/>
    </source>
</evidence>
<organism evidence="1 2">
    <name type="scientific">Ataeniobius toweri</name>
    <dbReference type="NCBI Taxonomy" id="208326"/>
    <lineage>
        <taxon>Eukaryota</taxon>
        <taxon>Metazoa</taxon>
        <taxon>Chordata</taxon>
        <taxon>Craniata</taxon>
        <taxon>Vertebrata</taxon>
        <taxon>Euteleostomi</taxon>
        <taxon>Actinopterygii</taxon>
        <taxon>Neopterygii</taxon>
        <taxon>Teleostei</taxon>
        <taxon>Neoteleostei</taxon>
        <taxon>Acanthomorphata</taxon>
        <taxon>Ovalentaria</taxon>
        <taxon>Atherinomorphae</taxon>
        <taxon>Cyprinodontiformes</taxon>
        <taxon>Goodeidae</taxon>
        <taxon>Ataeniobius</taxon>
    </lineage>
</organism>
<protein>
    <submittedName>
        <fullName evidence="1">Uncharacterized protein</fullName>
    </submittedName>
</protein>
<proteinExistence type="predicted"/>
<dbReference type="Proteomes" id="UP001345963">
    <property type="component" value="Unassembled WGS sequence"/>
</dbReference>
<dbReference type="EMBL" id="JAHUTI010050211">
    <property type="protein sequence ID" value="MED6248439.1"/>
    <property type="molecule type" value="Genomic_DNA"/>
</dbReference>
<comment type="caution">
    <text evidence="1">The sequence shown here is derived from an EMBL/GenBank/DDBJ whole genome shotgun (WGS) entry which is preliminary data.</text>
</comment>
<gene>
    <name evidence="1" type="ORF">ATANTOWER_000398</name>
</gene>
<sequence length="54" mass="5698">KHGVIVPLNRQHRGGKRSCDAAAELKAPAGETQQTIAALQLCASLSRLLGDRSC</sequence>
<reference evidence="1 2" key="1">
    <citation type="submission" date="2021-07" db="EMBL/GenBank/DDBJ databases">
        <authorList>
            <person name="Palmer J.M."/>
        </authorList>
    </citation>
    <scope>NUCLEOTIDE SEQUENCE [LARGE SCALE GENOMIC DNA]</scope>
    <source>
        <strain evidence="1 2">AT_MEX2019</strain>
        <tissue evidence="1">Muscle</tissue>
    </source>
</reference>
<keyword evidence="2" id="KW-1185">Reference proteome</keyword>
<name>A0ABU7BG21_9TELE</name>
<evidence type="ECO:0000313" key="1">
    <source>
        <dbReference type="EMBL" id="MED6248439.1"/>
    </source>
</evidence>
<accession>A0ABU7BG21</accession>
<feature type="non-terminal residue" evidence="1">
    <location>
        <position position="1"/>
    </location>
</feature>